<dbReference type="EMBL" id="JAIWYP010000015">
    <property type="protein sequence ID" value="KAH3705240.1"/>
    <property type="molecule type" value="Genomic_DNA"/>
</dbReference>
<proteinExistence type="predicted"/>
<name>A0A9D4BJ46_DREPO</name>
<protein>
    <submittedName>
        <fullName evidence="1">Uncharacterized protein</fullName>
    </submittedName>
</protein>
<evidence type="ECO:0000313" key="2">
    <source>
        <dbReference type="Proteomes" id="UP000828390"/>
    </source>
</evidence>
<reference evidence="1" key="2">
    <citation type="submission" date="2020-11" db="EMBL/GenBank/DDBJ databases">
        <authorList>
            <person name="McCartney M.A."/>
            <person name="Auch B."/>
            <person name="Kono T."/>
            <person name="Mallez S."/>
            <person name="Becker A."/>
            <person name="Gohl D.M."/>
            <person name="Silverstein K.A.T."/>
            <person name="Koren S."/>
            <person name="Bechman K.B."/>
            <person name="Herman A."/>
            <person name="Abrahante J.E."/>
            <person name="Garbe J."/>
        </authorList>
    </citation>
    <scope>NUCLEOTIDE SEQUENCE</scope>
    <source>
        <strain evidence="1">Duluth1</strain>
        <tissue evidence="1">Whole animal</tissue>
    </source>
</reference>
<keyword evidence="2" id="KW-1185">Reference proteome</keyword>
<organism evidence="1 2">
    <name type="scientific">Dreissena polymorpha</name>
    <name type="common">Zebra mussel</name>
    <name type="synonym">Mytilus polymorpha</name>
    <dbReference type="NCBI Taxonomy" id="45954"/>
    <lineage>
        <taxon>Eukaryota</taxon>
        <taxon>Metazoa</taxon>
        <taxon>Spiralia</taxon>
        <taxon>Lophotrochozoa</taxon>
        <taxon>Mollusca</taxon>
        <taxon>Bivalvia</taxon>
        <taxon>Autobranchia</taxon>
        <taxon>Heteroconchia</taxon>
        <taxon>Euheterodonta</taxon>
        <taxon>Imparidentia</taxon>
        <taxon>Neoheterodontei</taxon>
        <taxon>Myida</taxon>
        <taxon>Dreissenoidea</taxon>
        <taxon>Dreissenidae</taxon>
        <taxon>Dreissena</taxon>
    </lineage>
</organism>
<comment type="caution">
    <text evidence="1">The sequence shown here is derived from an EMBL/GenBank/DDBJ whole genome shotgun (WGS) entry which is preliminary data.</text>
</comment>
<evidence type="ECO:0000313" key="1">
    <source>
        <dbReference type="EMBL" id="KAH3705240.1"/>
    </source>
</evidence>
<sequence>MAFARSNKSDEIVFVLDGAIRVKRKVSETTTCSDVIAKLPNLQVPLAVFLSAEGVEKELPGRTNLLKVWRAHAASKKVELVIKRSEIKMQRSKKSLGALLRRNAVTILAQKYLNKLSMRVFPVRRRSQERQACPGLIEGNYTCMDVVEQEAKMLNFSNARLSLRRKFITPRKNAANRTTSAGTISSADTGYESSISGIGNHGCNEISLYRSTGKRRHRTVLLEDDVNGPRHSTPVTDRRTHKRSVDCTLADYLEQLEEDHGKTFIMQRFMANDSHTKRRRLQSTTLSVLGGSSKRCGFMCESFCDSDTGSDASDVYEYDPLNVAICMEEPKLRRASAVTNLRRSLLARRKSLKATILQLPASQTTAQLEDFDYSFNASFTRMEEFANISARLCGPEMSDVNNHVHRIKDNESYESLDSFVKTKTLLFSKDIENVLERNIF</sequence>
<gene>
    <name evidence="1" type="ORF">DPMN_080308</name>
</gene>
<dbReference type="AlphaFoldDB" id="A0A9D4BJ46"/>
<dbReference type="Gene3D" id="3.10.20.90">
    <property type="entry name" value="Phosphatidylinositol 3-kinase Catalytic Subunit, Chain A, domain 1"/>
    <property type="match status" value="1"/>
</dbReference>
<accession>A0A9D4BJ46</accession>
<dbReference type="Proteomes" id="UP000828390">
    <property type="component" value="Unassembled WGS sequence"/>
</dbReference>
<reference evidence="1" key="1">
    <citation type="journal article" date="2019" name="bioRxiv">
        <title>The Genome of the Zebra Mussel, Dreissena polymorpha: A Resource for Invasive Species Research.</title>
        <authorList>
            <person name="McCartney M.A."/>
            <person name="Auch B."/>
            <person name="Kono T."/>
            <person name="Mallez S."/>
            <person name="Zhang Y."/>
            <person name="Obille A."/>
            <person name="Becker A."/>
            <person name="Abrahante J.E."/>
            <person name="Garbe J."/>
            <person name="Badalamenti J.P."/>
            <person name="Herman A."/>
            <person name="Mangelson H."/>
            <person name="Liachko I."/>
            <person name="Sullivan S."/>
            <person name="Sone E.D."/>
            <person name="Koren S."/>
            <person name="Silverstein K.A.T."/>
            <person name="Beckman K.B."/>
            <person name="Gohl D.M."/>
        </authorList>
    </citation>
    <scope>NUCLEOTIDE SEQUENCE</scope>
    <source>
        <strain evidence="1">Duluth1</strain>
        <tissue evidence="1">Whole animal</tissue>
    </source>
</reference>